<keyword evidence="3" id="KW-1185">Reference proteome</keyword>
<accession>A0ABR9KST3</accession>
<evidence type="ECO:0000313" key="3">
    <source>
        <dbReference type="Proteomes" id="UP000661607"/>
    </source>
</evidence>
<dbReference type="EMBL" id="JADBEF010000001">
    <property type="protein sequence ID" value="MBE1565097.1"/>
    <property type="molecule type" value="Genomic_DNA"/>
</dbReference>
<feature type="region of interest" description="Disordered" evidence="1">
    <location>
        <begin position="20"/>
        <end position="40"/>
    </location>
</feature>
<evidence type="ECO:0000313" key="2">
    <source>
        <dbReference type="EMBL" id="MBE1565097.1"/>
    </source>
</evidence>
<proteinExistence type="predicted"/>
<feature type="compositionally biased region" description="Basic residues" evidence="1">
    <location>
        <begin position="20"/>
        <end position="30"/>
    </location>
</feature>
<dbReference type="RefSeq" id="WP_225959001.1">
    <property type="nucleotide sequence ID" value="NZ_BAAASY010000018.1"/>
</dbReference>
<reference evidence="2 3" key="1">
    <citation type="submission" date="2020-10" db="EMBL/GenBank/DDBJ databases">
        <title>Sequencing the genomes of 1000 actinobacteria strains.</title>
        <authorList>
            <person name="Klenk H.-P."/>
        </authorList>
    </citation>
    <scope>NUCLEOTIDE SEQUENCE [LARGE SCALE GENOMIC DNA]</scope>
    <source>
        <strain evidence="2 3">DSM 43748</strain>
    </source>
</reference>
<gene>
    <name evidence="2" type="ORF">H4W81_007876</name>
</gene>
<organism evidence="2 3">
    <name type="scientific">Nonomuraea africana</name>
    <dbReference type="NCBI Taxonomy" id="46171"/>
    <lineage>
        <taxon>Bacteria</taxon>
        <taxon>Bacillati</taxon>
        <taxon>Actinomycetota</taxon>
        <taxon>Actinomycetes</taxon>
        <taxon>Streptosporangiales</taxon>
        <taxon>Streptosporangiaceae</taxon>
        <taxon>Nonomuraea</taxon>
    </lineage>
</organism>
<comment type="caution">
    <text evidence="2">The sequence shown here is derived from an EMBL/GenBank/DDBJ whole genome shotgun (WGS) entry which is preliminary data.</text>
</comment>
<protein>
    <submittedName>
        <fullName evidence="2">Uncharacterized protein</fullName>
    </submittedName>
</protein>
<dbReference type="Proteomes" id="UP000661607">
    <property type="component" value="Unassembled WGS sequence"/>
</dbReference>
<sequence>MEILPLDGPYQGQAVQCRRSRRAGGHHHRGVLSAPHTPTGITAEPLTGMIVADALLLAIESLDENRSVEYSHQLTGLREQLLGPRKVQ</sequence>
<evidence type="ECO:0000256" key="1">
    <source>
        <dbReference type="SAM" id="MobiDB-lite"/>
    </source>
</evidence>
<name>A0ABR9KST3_9ACTN</name>